<evidence type="ECO:0000313" key="3">
    <source>
        <dbReference type="Proteomes" id="UP000198287"/>
    </source>
</evidence>
<gene>
    <name evidence="2" type="ORF">Fcan01_26170</name>
</gene>
<keyword evidence="1" id="KW-1133">Transmembrane helix</keyword>
<keyword evidence="3" id="KW-1185">Reference proteome</keyword>
<feature type="transmembrane region" description="Helical" evidence="1">
    <location>
        <begin position="290"/>
        <end position="309"/>
    </location>
</feature>
<evidence type="ECO:0000256" key="1">
    <source>
        <dbReference type="SAM" id="Phobius"/>
    </source>
</evidence>
<keyword evidence="1" id="KW-0812">Transmembrane</keyword>
<accession>A0A226D2V7</accession>
<proteinExistence type="predicted"/>
<protein>
    <submittedName>
        <fullName evidence="2">Uncharacterized protein</fullName>
    </submittedName>
</protein>
<name>A0A226D2V7_FOLCA</name>
<dbReference type="EMBL" id="LNIX01000041">
    <property type="protein sequence ID" value="OXA39057.1"/>
    <property type="molecule type" value="Genomic_DNA"/>
</dbReference>
<evidence type="ECO:0000313" key="2">
    <source>
        <dbReference type="EMBL" id="OXA39057.1"/>
    </source>
</evidence>
<dbReference type="Proteomes" id="UP000198287">
    <property type="component" value="Unassembled WGS sequence"/>
</dbReference>
<comment type="caution">
    <text evidence="2">The sequence shown here is derived from an EMBL/GenBank/DDBJ whole genome shotgun (WGS) entry which is preliminary data.</text>
</comment>
<sequence length="572" mass="64979">MSFTNLHIFENCVHHFVNPIGPTLISSQNNQHIITNYAIKSFWDWKPFITQRGRNCRVKIFFTNIKSVSLEDDLTLISEHLESPDSILENPDYIIFYVSNNINRYSLPIEFSNLLKKLSALTITSKFLVVDQTSTFLVNLKESSLFHITNYQSITPAWDLIYSNFNGGPISVPKLRTSYEYFGIIYGKAVVCDLGFKYSSSGQYCYIHSISTILNFTAYDYVFQKDQVPSAPPIAEVRKDGHQILLSHLNNPKNRLQVVLHFYNVLPFGFVLVIDRSEYEIANPTSSFDIFTWILLLTTIAAVSTFLWIENGIRKKHLNPKDIPLLAVSCTLFEQSLSPSCHRTQDPYCWDGISRIFGCCEETTCLKAIIGYYCDCPTRCSGWAAAVSNGDTLPFDLYKLPDYKITAGQDATVYGADDQCVSVKSITAFYPLSRSCVKRWENQGCTGNSVTVNNTILQMSKDFVVNGVSHCSFEEKNEIKLTLYQHNFWSFIGYTEESIVTKGKCTNLEGWWDNRASMIKVGSKACFRVWDGNNCTGFSNCICPSVTKVELKDEENDWNNKISSLSMCDYEA</sequence>
<feature type="transmembrane region" description="Helical" evidence="1">
    <location>
        <begin position="256"/>
        <end position="274"/>
    </location>
</feature>
<dbReference type="AlphaFoldDB" id="A0A226D2V7"/>
<keyword evidence="1" id="KW-0472">Membrane</keyword>
<organism evidence="2 3">
    <name type="scientific">Folsomia candida</name>
    <name type="common">Springtail</name>
    <dbReference type="NCBI Taxonomy" id="158441"/>
    <lineage>
        <taxon>Eukaryota</taxon>
        <taxon>Metazoa</taxon>
        <taxon>Ecdysozoa</taxon>
        <taxon>Arthropoda</taxon>
        <taxon>Hexapoda</taxon>
        <taxon>Collembola</taxon>
        <taxon>Entomobryomorpha</taxon>
        <taxon>Isotomoidea</taxon>
        <taxon>Isotomidae</taxon>
        <taxon>Proisotominae</taxon>
        <taxon>Folsomia</taxon>
    </lineage>
</organism>
<dbReference type="Gene3D" id="2.60.20.10">
    <property type="entry name" value="Crystallins"/>
    <property type="match status" value="1"/>
</dbReference>
<reference evidence="2 3" key="1">
    <citation type="submission" date="2015-12" db="EMBL/GenBank/DDBJ databases">
        <title>The genome of Folsomia candida.</title>
        <authorList>
            <person name="Faddeeva A."/>
            <person name="Derks M.F."/>
            <person name="Anvar Y."/>
            <person name="Smit S."/>
            <person name="Van Straalen N."/>
            <person name="Roelofs D."/>
        </authorList>
    </citation>
    <scope>NUCLEOTIDE SEQUENCE [LARGE SCALE GENOMIC DNA]</scope>
    <source>
        <strain evidence="2 3">VU population</strain>
        <tissue evidence="2">Whole body</tissue>
    </source>
</reference>